<feature type="region of interest" description="Disordered" evidence="3">
    <location>
        <begin position="647"/>
        <end position="766"/>
    </location>
</feature>
<feature type="compositionally biased region" description="Polar residues" evidence="3">
    <location>
        <begin position="665"/>
        <end position="684"/>
    </location>
</feature>
<dbReference type="Pfam" id="PF02984">
    <property type="entry name" value="Cyclin_C"/>
    <property type="match status" value="1"/>
</dbReference>
<dbReference type="InterPro" id="IPR004367">
    <property type="entry name" value="Cyclin_C-dom"/>
</dbReference>
<dbReference type="AlphaFoldDB" id="A0A078B2R0"/>
<protein>
    <submittedName>
        <fullName evidence="6">Nterminal domain containing protein</fullName>
    </submittedName>
</protein>
<proteinExistence type="inferred from homology"/>
<dbReference type="Gene3D" id="1.10.472.10">
    <property type="entry name" value="Cyclin-like"/>
    <property type="match status" value="2"/>
</dbReference>
<dbReference type="SMART" id="SM00385">
    <property type="entry name" value="CYCLIN"/>
    <property type="match status" value="2"/>
</dbReference>
<dbReference type="Proteomes" id="UP000039865">
    <property type="component" value="Unassembled WGS sequence"/>
</dbReference>
<dbReference type="PANTHER" id="PTHR10177">
    <property type="entry name" value="CYCLINS"/>
    <property type="match status" value="1"/>
</dbReference>
<feature type="domain" description="Cyclin C-terminal" evidence="5">
    <location>
        <begin position="327"/>
        <end position="470"/>
    </location>
</feature>
<dbReference type="OrthoDB" id="313409at2759"/>
<evidence type="ECO:0000313" key="7">
    <source>
        <dbReference type="Proteomes" id="UP000039865"/>
    </source>
</evidence>
<evidence type="ECO:0000256" key="2">
    <source>
        <dbReference type="RuleBase" id="RU000383"/>
    </source>
</evidence>
<feature type="compositionally biased region" description="Polar residues" evidence="3">
    <location>
        <begin position="822"/>
        <end position="838"/>
    </location>
</feature>
<evidence type="ECO:0000313" key="6">
    <source>
        <dbReference type="EMBL" id="CDW88820.1"/>
    </source>
</evidence>
<dbReference type="Pfam" id="PF00134">
    <property type="entry name" value="Cyclin_N"/>
    <property type="match status" value="1"/>
</dbReference>
<dbReference type="EMBL" id="CCKQ01016926">
    <property type="protein sequence ID" value="CDW88820.1"/>
    <property type="molecule type" value="Genomic_DNA"/>
</dbReference>
<organism evidence="6 7">
    <name type="scientific">Stylonychia lemnae</name>
    <name type="common">Ciliate</name>
    <dbReference type="NCBI Taxonomy" id="5949"/>
    <lineage>
        <taxon>Eukaryota</taxon>
        <taxon>Sar</taxon>
        <taxon>Alveolata</taxon>
        <taxon>Ciliophora</taxon>
        <taxon>Intramacronucleata</taxon>
        <taxon>Spirotrichea</taxon>
        <taxon>Stichotrichia</taxon>
        <taxon>Sporadotrichida</taxon>
        <taxon>Oxytrichidae</taxon>
        <taxon>Stylonychinae</taxon>
        <taxon>Stylonychia</taxon>
    </lineage>
</organism>
<keyword evidence="1 2" id="KW-0195">Cyclin</keyword>
<gene>
    <name evidence="6" type="primary">Contig5272.g5649</name>
    <name evidence="6" type="ORF">STYLEM_17945</name>
</gene>
<dbReference type="InParanoid" id="A0A078B2R0"/>
<evidence type="ECO:0000259" key="4">
    <source>
        <dbReference type="SMART" id="SM00385"/>
    </source>
</evidence>
<accession>A0A078B2R0</accession>
<evidence type="ECO:0000256" key="1">
    <source>
        <dbReference type="ARBA" id="ARBA00023127"/>
    </source>
</evidence>
<dbReference type="SMART" id="SM01332">
    <property type="entry name" value="Cyclin_C"/>
    <property type="match status" value="1"/>
</dbReference>
<dbReference type="InterPro" id="IPR036915">
    <property type="entry name" value="Cyclin-like_sf"/>
</dbReference>
<feature type="compositionally biased region" description="Low complexity" evidence="3">
    <location>
        <begin position="648"/>
        <end position="664"/>
    </location>
</feature>
<dbReference type="InterPro" id="IPR039361">
    <property type="entry name" value="Cyclin"/>
</dbReference>
<dbReference type="CDD" id="cd20529">
    <property type="entry name" value="CYCLIN_CCNJ-like_rpt2"/>
    <property type="match status" value="1"/>
</dbReference>
<feature type="region of interest" description="Disordered" evidence="3">
    <location>
        <begin position="822"/>
        <end position="885"/>
    </location>
</feature>
<feature type="compositionally biased region" description="Low complexity" evidence="3">
    <location>
        <begin position="734"/>
        <end position="766"/>
    </location>
</feature>
<dbReference type="InterPro" id="IPR006671">
    <property type="entry name" value="Cyclin_N"/>
</dbReference>
<comment type="similarity">
    <text evidence="2">Belongs to the cyclin family.</text>
</comment>
<feature type="domain" description="Cyclin-like" evidence="4">
    <location>
        <begin position="358"/>
        <end position="435"/>
    </location>
</feature>
<feature type="region of interest" description="Disordered" evidence="3">
    <location>
        <begin position="444"/>
        <end position="512"/>
    </location>
</feature>
<dbReference type="SUPFAM" id="SSF47954">
    <property type="entry name" value="Cyclin-like"/>
    <property type="match status" value="2"/>
</dbReference>
<feature type="compositionally biased region" description="Polar residues" evidence="3">
    <location>
        <begin position="848"/>
        <end position="857"/>
    </location>
</feature>
<evidence type="ECO:0000259" key="5">
    <source>
        <dbReference type="SMART" id="SM01332"/>
    </source>
</evidence>
<dbReference type="InterPro" id="IPR013763">
    <property type="entry name" value="Cyclin-like_dom"/>
</dbReference>
<keyword evidence="7" id="KW-1185">Reference proteome</keyword>
<evidence type="ECO:0000256" key="3">
    <source>
        <dbReference type="SAM" id="MobiDB-lite"/>
    </source>
</evidence>
<feature type="domain" description="Cyclin-like" evidence="4">
    <location>
        <begin position="220"/>
        <end position="318"/>
    </location>
</feature>
<feature type="compositionally biased region" description="Polar residues" evidence="3">
    <location>
        <begin position="708"/>
        <end position="719"/>
    </location>
</feature>
<feature type="compositionally biased region" description="Polar residues" evidence="3">
    <location>
        <begin position="445"/>
        <end position="462"/>
    </location>
</feature>
<reference evidence="6 7" key="1">
    <citation type="submission" date="2014-06" db="EMBL/GenBank/DDBJ databases">
        <authorList>
            <person name="Swart Estienne"/>
        </authorList>
    </citation>
    <scope>NUCLEOTIDE SEQUENCE [LARGE SCALE GENOMIC DNA]</scope>
    <source>
        <strain evidence="6 7">130c</strain>
    </source>
</reference>
<sequence length="885" mass="101077">MKESKSTALLHNHQKPVNHITLNQHQSTLNQQLMAFINEKENIQTNIKRNPSALLLNNIPGSINIPNSKVSSNKPCLQIKQNDQQTQRSFLQQKSISKSFLTEQDSSQITNQYESCMLRTPIQRIKCIMCQGLSNLVEYCASNQNQYSSGGSQDIFGNCSDCGSFINPSSKSQGVKTRNLVFKVDIPLDEMLSRLIERQSISKLYNPAATYVKKRRVIVDWMCEMGEDLQFEPEAIHHSIAVFDAYFSIQNIEQHLFSLKLTEGRSFEQVIQLVSVVCMLISAKFLEKTYPGVQKLNSIIQSPFSYDDFIMMERDILETLNWEIYIVTPFQLVQYFTSQGILFTTDELEIRTNTFQTPTIQNAANAQKFAEFYSEMCLQEHAFLQYDSFTLACAIVMASRKMIKAKDKWPHELYQMTGFRKKATQIKRCMMHIFEFYEETFPEHSLTNSNGNQQTSSQITSKDSSEKSQRNNLNSNNDKQVRFDLLQSELTTPTDVETPDKDSIDQKNSNLSTNQITGEKIIQENKKNSGGLLSGLYYAQVKQMQNSHNKEKLRIVRPQKMPQDNQTFQNPLQNPQFIDTSSSFVDQSFIAIAQNDQHQIKQVRISIYDGNEENRNQESVQLRQLKSTLSRYNSVRQLQDGVKQLNIKRSQSRQQNNSFSKSRNTSFGNNQSFRNPSTQRTNFQVPIPKKPLIKSRKRQDEVAEMPHQIQNQKNHQISLKPSLGLCKDNNRSTSNLRINTNSNYNSNNQPDSNYNSNNAQTANNGNNSVVQRNISQTRVSQARRNNPQVLINNLVVNKMMPLKTTRGESKEACNSSNIIVSMPQTMPSSTKNQGNSRNKPPLLMGMGNSKTMTSIKSKVSIKTAGGNSQSRNVKYDPEGYNTTRK</sequence>
<name>A0A078B2R0_STYLE</name>